<gene>
    <name evidence="1" type="ORF">DSCA_44300</name>
</gene>
<dbReference type="Pfam" id="PF05137">
    <property type="entry name" value="PilN"/>
    <property type="match status" value="1"/>
</dbReference>
<dbReference type="KEGG" id="dalk:DSCA_44300"/>
<dbReference type="AlphaFoldDB" id="A0A5K7YQ56"/>
<protein>
    <recommendedName>
        <fullName evidence="3">Fimbrial protein</fullName>
    </recommendedName>
</protein>
<reference evidence="1 2" key="1">
    <citation type="submission" date="2019-11" db="EMBL/GenBank/DDBJ databases">
        <title>Comparative genomics of hydrocarbon-degrading Desulfosarcina strains.</title>
        <authorList>
            <person name="Watanabe M."/>
            <person name="Kojima H."/>
            <person name="Fukui M."/>
        </authorList>
    </citation>
    <scope>NUCLEOTIDE SEQUENCE [LARGE SCALE GENOMIC DNA]</scope>
    <source>
        <strain evidence="1 2">PL12</strain>
    </source>
</reference>
<accession>A0A5K7YQ56</accession>
<sequence length="171" mass="19557">MSIFLLSLVLVVIVAAWFNFILSGKITSLNKQITDTKAQVDKYNKINKEIAGIKKKLEILNKKIEVIKSLDLTRNAPVEFLDDMSRIVVEKQMWLTEIQENAGKYKVVGIALDNPTIAEYMTRIESSPKYDNVKLLSINQDTSVKGLNLKKFDIRFQKTNPKKQPEKVSKK</sequence>
<evidence type="ECO:0000313" key="1">
    <source>
        <dbReference type="EMBL" id="BBO70500.1"/>
    </source>
</evidence>
<dbReference type="EMBL" id="AP021874">
    <property type="protein sequence ID" value="BBO70500.1"/>
    <property type="molecule type" value="Genomic_DNA"/>
</dbReference>
<dbReference type="InterPro" id="IPR052534">
    <property type="entry name" value="Extracell_DNA_Util/SecSys_Comp"/>
</dbReference>
<dbReference type="Proteomes" id="UP000427906">
    <property type="component" value="Chromosome"/>
</dbReference>
<organism evidence="1 2">
    <name type="scientific">Desulfosarcina alkanivorans</name>
    <dbReference type="NCBI Taxonomy" id="571177"/>
    <lineage>
        <taxon>Bacteria</taxon>
        <taxon>Pseudomonadati</taxon>
        <taxon>Thermodesulfobacteriota</taxon>
        <taxon>Desulfobacteria</taxon>
        <taxon>Desulfobacterales</taxon>
        <taxon>Desulfosarcinaceae</taxon>
        <taxon>Desulfosarcina</taxon>
    </lineage>
</organism>
<evidence type="ECO:0008006" key="3">
    <source>
        <dbReference type="Google" id="ProtNLM"/>
    </source>
</evidence>
<name>A0A5K7YQ56_9BACT</name>
<proteinExistence type="predicted"/>
<dbReference type="PANTHER" id="PTHR40278:SF1">
    <property type="entry name" value="DNA UTILIZATION PROTEIN HOFN"/>
    <property type="match status" value="1"/>
</dbReference>
<keyword evidence="2" id="KW-1185">Reference proteome</keyword>
<dbReference type="InterPro" id="IPR007813">
    <property type="entry name" value="PilN"/>
</dbReference>
<evidence type="ECO:0000313" key="2">
    <source>
        <dbReference type="Proteomes" id="UP000427906"/>
    </source>
</evidence>
<dbReference type="PANTHER" id="PTHR40278">
    <property type="entry name" value="DNA UTILIZATION PROTEIN HOFN"/>
    <property type="match status" value="1"/>
</dbReference>